<reference evidence="2 3" key="1">
    <citation type="submission" date="2019-08" db="EMBL/GenBank/DDBJ databases">
        <authorList>
            <person name="Dhanesh K."/>
            <person name="Kumar G."/>
            <person name="Sasikala C."/>
            <person name="Venkata Ramana C."/>
        </authorList>
    </citation>
    <scope>NUCLEOTIDE SEQUENCE [LARGE SCALE GENOMIC DNA]</scope>
    <source>
        <strain evidence="2 3">JC645</strain>
    </source>
</reference>
<proteinExistence type="predicted"/>
<protein>
    <submittedName>
        <fullName evidence="2">DUF2891 domain-containing protein</fullName>
    </submittedName>
</protein>
<evidence type="ECO:0000313" key="3">
    <source>
        <dbReference type="Proteomes" id="UP000324479"/>
    </source>
</evidence>
<organism evidence="2 3">
    <name type="scientific">Roseiconus nitratireducens</name>
    <dbReference type="NCBI Taxonomy" id="2605748"/>
    <lineage>
        <taxon>Bacteria</taxon>
        <taxon>Pseudomonadati</taxon>
        <taxon>Planctomycetota</taxon>
        <taxon>Planctomycetia</taxon>
        <taxon>Pirellulales</taxon>
        <taxon>Pirellulaceae</taxon>
        <taxon>Roseiconus</taxon>
    </lineage>
</organism>
<comment type="caution">
    <text evidence="2">The sequence shown here is derived from an EMBL/GenBank/DDBJ whole genome shotgun (WGS) entry which is preliminary data.</text>
</comment>
<gene>
    <name evidence="2" type="ORF">FYK55_23740</name>
</gene>
<dbReference type="InterPro" id="IPR021365">
    <property type="entry name" value="DUF2891"/>
</dbReference>
<dbReference type="Pfam" id="PF11199">
    <property type="entry name" value="DUF2891"/>
    <property type="match status" value="1"/>
</dbReference>
<keyword evidence="3" id="KW-1185">Reference proteome</keyword>
<name>A0A5M6D1V0_9BACT</name>
<dbReference type="Proteomes" id="UP000324479">
    <property type="component" value="Unassembled WGS sequence"/>
</dbReference>
<dbReference type="EMBL" id="VWOX01000018">
    <property type="protein sequence ID" value="KAA5539629.1"/>
    <property type="molecule type" value="Genomic_DNA"/>
</dbReference>
<evidence type="ECO:0000313" key="2">
    <source>
        <dbReference type="EMBL" id="KAA5539629.1"/>
    </source>
</evidence>
<sequence length="385" mass="44146">MLSICAVSICAVLLGWMNTAAVVQAQAKSDAEIQVNDRPDALSLDAATANAWAQMVLDGVNTEFPNKMPIVYVGEDQLKSPRENFPAFYGCFDWHSSVHGHWLLVRTLRLFPDMESAQQVRWELNRHLSAENLKQEAQFFAREEHKTFERMYGWAWYLRLVMELDRWDDADAKSWRNHLRPLETLLVDRIQAYLPLLTFPIRTGQHTDTAFALGQILDYARAMELDDLEQQVIDRAKEFYARDERYPVQYEPSGHDFFSSCWNEADLMRRILDAQDFESWLQQFVPELATQLTDGTIQPVSVSDVTDGKLVHLAGLNLHRAWCLRSVAESLPDGQPLRQPLVESAARHLRSGLNYVNSGHYEGDHWLATFALYAMTDVGIDESEP</sequence>
<accession>A0A5M6D1V0</accession>
<feature type="signal peptide" evidence="1">
    <location>
        <begin position="1"/>
        <end position="25"/>
    </location>
</feature>
<dbReference type="AlphaFoldDB" id="A0A5M6D1V0"/>
<evidence type="ECO:0000256" key="1">
    <source>
        <dbReference type="SAM" id="SignalP"/>
    </source>
</evidence>
<feature type="chain" id="PRO_5024281566" evidence="1">
    <location>
        <begin position="26"/>
        <end position="385"/>
    </location>
</feature>
<keyword evidence="1" id="KW-0732">Signal</keyword>